<dbReference type="Gene3D" id="1.25.10.10">
    <property type="entry name" value="Leucine-rich Repeat Variant"/>
    <property type="match status" value="2"/>
</dbReference>
<dbReference type="GO" id="GO:0005694">
    <property type="term" value="C:chromosome"/>
    <property type="evidence" value="ECO:0007669"/>
    <property type="project" value="TreeGrafter"/>
</dbReference>
<keyword evidence="4" id="KW-0723">Serine/threonine-protein kinase</keyword>
<dbReference type="Pfam" id="PF08064">
    <property type="entry name" value="UME"/>
    <property type="match status" value="1"/>
</dbReference>
<dbReference type="InterPro" id="IPR056802">
    <property type="entry name" value="ATR-like_M-HEAT"/>
</dbReference>
<dbReference type="PROSITE" id="PS51189">
    <property type="entry name" value="FAT"/>
    <property type="match status" value="1"/>
</dbReference>
<dbReference type="InterPro" id="IPR016024">
    <property type="entry name" value="ARM-type_fold"/>
</dbReference>
<dbReference type="EMBL" id="FUEG01000003">
    <property type="protein sequence ID" value="SJL02511.1"/>
    <property type="molecule type" value="Genomic_DNA"/>
</dbReference>
<dbReference type="InterPro" id="IPR014009">
    <property type="entry name" value="PIK_FAT"/>
</dbReference>
<dbReference type="InterPro" id="IPR003151">
    <property type="entry name" value="PIK-rel_kinase_FAT"/>
</dbReference>
<keyword evidence="6" id="KW-0547">Nucleotide-binding</keyword>
<dbReference type="Proteomes" id="UP000219338">
    <property type="component" value="Unassembled WGS sequence"/>
</dbReference>
<keyword evidence="8" id="KW-0418">Kinase</keyword>
<dbReference type="InterPro" id="IPR050517">
    <property type="entry name" value="DDR_Repair_Kinase"/>
</dbReference>
<dbReference type="GO" id="GO:0005524">
    <property type="term" value="F:ATP binding"/>
    <property type="evidence" value="ECO:0007669"/>
    <property type="project" value="UniProtKB-KW"/>
</dbReference>
<dbReference type="InterPro" id="IPR011989">
    <property type="entry name" value="ARM-like"/>
</dbReference>
<evidence type="ECO:0000256" key="11">
    <source>
        <dbReference type="ARBA" id="ARBA00023242"/>
    </source>
</evidence>
<comment type="similarity">
    <text evidence="2">Belongs to the PI3/PI4-kinase family. ATM subfamily.</text>
</comment>
<keyword evidence="5" id="KW-0808">Transferase</keyword>
<dbReference type="Gene3D" id="1.25.40.10">
    <property type="entry name" value="Tetratricopeptide repeat domain"/>
    <property type="match status" value="1"/>
</dbReference>
<dbReference type="PROSITE" id="PS51190">
    <property type="entry name" value="FATC"/>
    <property type="match status" value="1"/>
</dbReference>
<evidence type="ECO:0000313" key="18">
    <source>
        <dbReference type="Proteomes" id="UP000219338"/>
    </source>
</evidence>
<dbReference type="SMART" id="SM01343">
    <property type="entry name" value="FATC"/>
    <property type="match status" value="1"/>
</dbReference>
<evidence type="ECO:0000259" key="15">
    <source>
        <dbReference type="PROSITE" id="PS51189"/>
    </source>
</evidence>
<dbReference type="OMA" id="SMYIGWC"/>
<dbReference type="SUPFAM" id="SSF48371">
    <property type="entry name" value="ARM repeat"/>
    <property type="match status" value="1"/>
</dbReference>
<dbReference type="InterPro" id="IPR012993">
    <property type="entry name" value="UME"/>
</dbReference>
<dbReference type="GO" id="GO:0006281">
    <property type="term" value="P:DNA repair"/>
    <property type="evidence" value="ECO:0007669"/>
    <property type="project" value="UniProtKB-KW"/>
</dbReference>
<dbReference type="InterPro" id="IPR018936">
    <property type="entry name" value="PI3/4_kinase_CS"/>
</dbReference>
<evidence type="ECO:0000256" key="5">
    <source>
        <dbReference type="ARBA" id="ARBA00022679"/>
    </source>
</evidence>
<dbReference type="SUPFAM" id="SSF56112">
    <property type="entry name" value="Protein kinase-like (PK-like)"/>
    <property type="match status" value="1"/>
</dbReference>
<dbReference type="Pfam" id="PF02259">
    <property type="entry name" value="FAT"/>
    <property type="match status" value="1"/>
</dbReference>
<keyword evidence="9" id="KW-0067">ATP-binding</keyword>
<keyword evidence="7" id="KW-0227">DNA damage</keyword>
<comment type="catalytic activity">
    <reaction evidence="12">
        <text>L-threonyl-[protein] + ATP = O-phospho-L-threonyl-[protein] + ADP + H(+)</text>
        <dbReference type="Rhea" id="RHEA:46608"/>
        <dbReference type="Rhea" id="RHEA-COMP:11060"/>
        <dbReference type="Rhea" id="RHEA-COMP:11605"/>
        <dbReference type="ChEBI" id="CHEBI:15378"/>
        <dbReference type="ChEBI" id="CHEBI:30013"/>
        <dbReference type="ChEBI" id="CHEBI:30616"/>
        <dbReference type="ChEBI" id="CHEBI:61977"/>
        <dbReference type="ChEBI" id="CHEBI:456216"/>
        <dbReference type="EC" id="2.7.11.1"/>
    </reaction>
</comment>
<evidence type="ECO:0000259" key="16">
    <source>
        <dbReference type="PROSITE" id="PS51190"/>
    </source>
</evidence>
<dbReference type="Gene3D" id="1.10.1070.11">
    <property type="entry name" value="Phosphatidylinositol 3-/4-kinase, catalytic domain"/>
    <property type="match status" value="1"/>
</dbReference>
<evidence type="ECO:0000259" key="14">
    <source>
        <dbReference type="PROSITE" id="PS50290"/>
    </source>
</evidence>
<feature type="domain" description="PI3K/PI4K catalytic" evidence="14">
    <location>
        <begin position="2013"/>
        <end position="2324"/>
    </location>
</feature>
<gene>
    <name evidence="17" type="ORF">ARMOST_05842</name>
</gene>
<dbReference type="CDD" id="cd00892">
    <property type="entry name" value="PIKKc_ATR"/>
    <property type="match status" value="1"/>
</dbReference>
<keyword evidence="18" id="KW-1185">Reference proteome</keyword>
<keyword evidence="11" id="KW-0539">Nucleus</keyword>
<dbReference type="InterPro" id="IPR003152">
    <property type="entry name" value="FATC_dom"/>
</dbReference>
<dbReference type="EC" id="2.7.11.1" evidence="3"/>
<evidence type="ECO:0000256" key="10">
    <source>
        <dbReference type="ARBA" id="ARBA00023204"/>
    </source>
</evidence>
<dbReference type="InterPro" id="IPR000403">
    <property type="entry name" value="PI3/4_kinase_cat_dom"/>
</dbReference>
<comment type="catalytic activity">
    <reaction evidence="13">
        <text>L-seryl-[protein] + ATP = O-phospho-L-seryl-[protein] + ADP + H(+)</text>
        <dbReference type="Rhea" id="RHEA:17989"/>
        <dbReference type="Rhea" id="RHEA-COMP:9863"/>
        <dbReference type="Rhea" id="RHEA-COMP:11604"/>
        <dbReference type="ChEBI" id="CHEBI:15378"/>
        <dbReference type="ChEBI" id="CHEBI:29999"/>
        <dbReference type="ChEBI" id="CHEBI:30616"/>
        <dbReference type="ChEBI" id="CHEBI:83421"/>
        <dbReference type="ChEBI" id="CHEBI:456216"/>
        <dbReference type="EC" id="2.7.11.1"/>
    </reaction>
</comment>
<dbReference type="InterPro" id="IPR036940">
    <property type="entry name" value="PI3/4_kinase_cat_sf"/>
</dbReference>
<dbReference type="SMART" id="SM00146">
    <property type="entry name" value="PI3Kc"/>
    <property type="match status" value="1"/>
</dbReference>
<reference evidence="18" key="1">
    <citation type="journal article" date="2017" name="Nat. Ecol. Evol.">
        <title>Genome expansion and lineage-specific genetic innovations in the forest pathogenic fungi Armillaria.</title>
        <authorList>
            <person name="Sipos G."/>
            <person name="Prasanna A.N."/>
            <person name="Walter M.C."/>
            <person name="O'Connor E."/>
            <person name="Balint B."/>
            <person name="Krizsan K."/>
            <person name="Kiss B."/>
            <person name="Hess J."/>
            <person name="Varga T."/>
            <person name="Slot J."/>
            <person name="Riley R."/>
            <person name="Boka B."/>
            <person name="Rigling D."/>
            <person name="Barry K."/>
            <person name="Lee J."/>
            <person name="Mihaltcheva S."/>
            <person name="LaButti K."/>
            <person name="Lipzen A."/>
            <person name="Waldron R."/>
            <person name="Moloney N.M."/>
            <person name="Sperisen C."/>
            <person name="Kredics L."/>
            <person name="Vagvoelgyi C."/>
            <person name="Patrignani A."/>
            <person name="Fitzpatrick D."/>
            <person name="Nagy I."/>
            <person name="Doyle S."/>
            <person name="Anderson J.B."/>
            <person name="Grigoriev I.V."/>
            <person name="Gueldener U."/>
            <person name="Muensterkoetter M."/>
            <person name="Nagy L.G."/>
        </authorList>
    </citation>
    <scope>NUCLEOTIDE SEQUENCE [LARGE SCALE GENOMIC DNA]</scope>
    <source>
        <strain evidence="18">C18/9</strain>
    </source>
</reference>
<keyword evidence="10" id="KW-0234">DNA repair</keyword>
<evidence type="ECO:0000256" key="3">
    <source>
        <dbReference type="ARBA" id="ARBA00012513"/>
    </source>
</evidence>
<dbReference type="GO" id="GO:0000077">
    <property type="term" value="P:DNA damage checkpoint signaling"/>
    <property type="evidence" value="ECO:0007669"/>
    <property type="project" value="TreeGrafter"/>
</dbReference>
<dbReference type="InterPro" id="IPR057564">
    <property type="entry name" value="HEAT_ATR"/>
</dbReference>
<comment type="subcellular location">
    <subcellularLocation>
        <location evidence="1">Nucleus</location>
    </subcellularLocation>
</comment>
<evidence type="ECO:0000256" key="6">
    <source>
        <dbReference type="ARBA" id="ARBA00022741"/>
    </source>
</evidence>
<dbReference type="Gene3D" id="3.30.1010.10">
    <property type="entry name" value="Phosphatidylinositol 3-kinase Catalytic Subunit, Chain A, domain 4"/>
    <property type="match status" value="1"/>
</dbReference>
<feature type="domain" description="FATC" evidence="16">
    <location>
        <begin position="2335"/>
        <end position="2367"/>
    </location>
</feature>
<evidence type="ECO:0000256" key="2">
    <source>
        <dbReference type="ARBA" id="ARBA00010769"/>
    </source>
</evidence>
<evidence type="ECO:0000256" key="12">
    <source>
        <dbReference type="ARBA" id="ARBA00047899"/>
    </source>
</evidence>
<dbReference type="PROSITE" id="PS50290">
    <property type="entry name" value="PI3_4_KINASE_3"/>
    <property type="match status" value="1"/>
</dbReference>
<dbReference type="Pfam" id="PF02260">
    <property type="entry name" value="FATC"/>
    <property type="match status" value="1"/>
</dbReference>
<name>A0A284R1C0_ARMOS</name>
<evidence type="ECO:0000313" key="17">
    <source>
        <dbReference type="EMBL" id="SJL02511.1"/>
    </source>
</evidence>
<evidence type="ECO:0000256" key="9">
    <source>
        <dbReference type="ARBA" id="ARBA00022840"/>
    </source>
</evidence>
<dbReference type="PANTHER" id="PTHR11139">
    <property type="entry name" value="ATAXIA TELANGIECTASIA MUTATED ATM -RELATED"/>
    <property type="match status" value="1"/>
</dbReference>
<organism evidence="17 18">
    <name type="scientific">Armillaria ostoyae</name>
    <name type="common">Armillaria root rot fungus</name>
    <dbReference type="NCBI Taxonomy" id="47428"/>
    <lineage>
        <taxon>Eukaryota</taxon>
        <taxon>Fungi</taxon>
        <taxon>Dikarya</taxon>
        <taxon>Basidiomycota</taxon>
        <taxon>Agaricomycotina</taxon>
        <taxon>Agaricomycetes</taxon>
        <taxon>Agaricomycetidae</taxon>
        <taxon>Agaricales</taxon>
        <taxon>Marasmiineae</taxon>
        <taxon>Physalacriaceae</taxon>
        <taxon>Armillaria</taxon>
    </lineage>
</organism>
<dbReference type="GO" id="GO:0000723">
    <property type="term" value="P:telomere maintenance"/>
    <property type="evidence" value="ECO:0007669"/>
    <property type="project" value="TreeGrafter"/>
</dbReference>
<dbReference type="GO" id="GO:0004674">
    <property type="term" value="F:protein serine/threonine kinase activity"/>
    <property type="evidence" value="ECO:0007669"/>
    <property type="project" value="UniProtKB-KW"/>
</dbReference>
<evidence type="ECO:0000256" key="4">
    <source>
        <dbReference type="ARBA" id="ARBA00022527"/>
    </source>
</evidence>
<dbReference type="Pfam" id="PF23593">
    <property type="entry name" value="HEAT_ATR"/>
    <property type="match status" value="1"/>
</dbReference>
<dbReference type="GO" id="GO:0005634">
    <property type="term" value="C:nucleus"/>
    <property type="evidence" value="ECO:0007669"/>
    <property type="project" value="UniProtKB-SubCell"/>
</dbReference>
<dbReference type="Pfam" id="PF00454">
    <property type="entry name" value="PI3_PI4_kinase"/>
    <property type="match status" value="1"/>
</dbReference>
<sequence length="2367" mass="266953">MSYGAPQSFPPLADVLKTISADFHTEFLKWMRGCAAQNDRQASLTGIEAVITRLLDTIPPCGSVSTAEAARKMAPVPTVLESIGEVLGIDNWREPPFVWMVVSGLLRLMTVMESWKKEAQEAASLQTKAFDRIVDILQNIGGTFVKGIPQNEQRTQLREMFEECRHVMHELMEAQTLSYPIYVRIMQKPRLLKPGGLTDHDEKSTCRLQTSSDTLYFVITLLEIWTSFMLRSTQLQWFLHDFGQRLAQEVRSCFDYCMSALCNLEPAVRSKGLVRIMALIPSLRSLSENELYHWHYILLRFRLLQEPNPDWEHIDRYLSKELASNSFVAPSKADFREIVGLLESGPWPKSVEEWAFVLFNSCFPHIERNILRSLPAAIDLGSERNEVAQRMLEAPPTIATAPLTQQQHNEDHWRKLLRTATEGIMLPETLDWMDDDDNMSDRRYIQRAIDDIVGRYSRPLEDTLTSYRLSVIDQLQAFCAFLRPDVRLSTVPLCVALTQSTLDGKPEEITTEVRKRAFKVITDLVKFHSFGDVEDLTAARQMIFSGMTDTDRGVRLVAGRALQNFVLSIARMKRDASRALATLFSQLNDLADGMKLPTKDTIIISVGATGRTKDKEVLGHVLFFLLAQLGRSNPMLKAEASTHIISLTKYHKKATPYPLFIPYMDRIAPYLVLRISTQPSLLTEACRLMMVQPRHLIQLSLRYTLPVIFAKCDQKLLEDIAKQLESKPATLLINDCHRVLAHIYLLDQPDQTNKALTFVTDVLTAAAQADTIDIQSLVKGFVVPVLADLVIVLGDENPDVAAKAVPALKRVSKSLIPPSVAGRSQTIPDIGAFLKQYMLGLITHINEMLQEVHGKIPMSAKQKILRSLGAVVSLIGSPISTVAPQIMATFQTMVNVADLSEMTLSSWRMFLMTLDPKDVGPYVGTTSATITTSWPTLTSASRHIAISSLEYMINDIGNQLGQYLDDIVDLSAISRLKPLQDRLTVIRGTWSPKEHLCKILARALPDNQTMAVQTLVELKAFMLSENQALIRELASGDTFDPMVGQILTTLLSAACRDGDGAEAIRSLAFECIGILGAVDPDRCEIAVNDTRMIVLSNYTDDDESVMFALHLITDLLVGTFRSTSDIKYQGHLAYSIQELLRFCRFTPSLVSVGNQSVPMKVRTKWNNLPKHVLETVTPLLEARFTLQEVPTPEFRHPIYNDQPTYREWIQLWTTYLITRASGPVAKIIFGVFRPAVRNKDVVVAHHLLPHLVLNVLVSSDEVGCENIRAELIAVLEDQVNPQSTSLADKRLLSAQAVFMLLDHLNKWLRRVRHDMGTKKGETKRSRGVTVGTDEQLSQVDSILTSIDQSLMARAAFQCRAYARSLMSFERQIVNLRERSLNHHDLPVYYDRLHEIYANLDEPDGMEGVSTLILSPSLEHQIRQHESTGRWTAAQSCWELRLQQSPDNVDFHLGLLRCLRNLGHYDTLRTHVLGVLTRNPACASALAGFQVESAWMVGDWADVQNIVSQSTQQNPELVLARVLLAIRSGDNAAINQTLSAARSILGAPIAAAGAKGYKRSYEDILSLHLLYELGSVHNIMGQAITGSLRQSQTKNALAELSDLFSARLESTLPTFRTREPILSMRRTAFRLFPESNEATREIHRTWLASAKFARKACQWQTAFSAMLQAKQGKTKDYFMQSAKLTKANGEPLAALHELESSMKLLSLMEDDSQVLDLTVDNNAETNMIKAKARVLRARWMNESERYEAASILSMFKGAANLSSTWENAHFYLGQFQDDSYKNLTREDQRNRGLKMNVNTVRSYARAIRHGSKYVYQTVPRLLTLWLDLGDDESLRKTESFKTISETVRIATEQTPVYQWYTAFPQIVSRIGHSNENVLKLLSNLISKVLEAYPQQALWQFISVTKSKKTERERRGKKIVDKIRNKPSTHRRVCDLLNQCVAMTDELLALCEYPIDDNPRKSLSMSRTFPSLAKLGHSDLIIPLQESLTANIPPVSITNSNFNPFPVDAPTFTEFYDNIEVMSSLAKPRKITIRGSNGQIYMFLGKPKDDLRKDARLMDFNAIINKLLKANSESRRRQLHIRTYGVVTLNEECGFIQWVPNTIPMRPILVKAYEARQIKSWPADITGIAAKIKAAPDKEAVEIFKARILCLYPPVFHEWFIETFPEPSAWLTSRLTYGRTAAVMSMVGFILGLGDRHLENILMDINTGDVVHVDFNCLFEKGKKLETPERVPFRLTQNMLDGLGVTGVEGVFRAACDVTLGLLRDNKDSLMTVLDAFVHDPLVEWEDEKRKRERSKTRNQVKGQVNLRDLAQGALGLIERKLRGVYSTSKEKPAHQKEISTSNLVQMIIQEATDEANLAKMYQGWCSWQ</sequence>
<dbReference type="PROSITE" id="PS00916">
    <property type="entry name" value="PI3_4_KINASE_2"/>
    <property type="match status" value="1"/>
</dbReference>
<evidence type="ECO:0000256" key="13">
    <source>
        <dbReference type="ARBA" id="ARBA00048679"/>
    </source>
</evidence>
<evidence type="ECO:0000256" key="7">
    <source>
        <dbReference type="ARBA" id="ARBA00022763"/>
    </source>
</evidence>
<dbReference type="PANTHER" id="PTHR11139:SF125">
    <property type="entry name" value="SERINE_THREONINE-PROTEIN KINASE MEC1"/>
    <property type="match status" value="1"/>
</dbReference>
<evidence type="ECO:0000256" key="8">
    <source>
        <dbReference type="ARBA" id="ARBA00022777"/>
    </source>
</evidence>
<proteinExistence type="inferred from homology"/>
<feature type="domain" description="FAT" evidence="15">
    <location>
        <begin position="1350"/>
        <end position="1905"/>
    </location>
</feature>
<accession>A0A284R1C0</accession>
<dbReference type="Pfam" id="PF25030">
    <property type="entry name" value="M-HEAT_ATR"/>
    <property type="match status" value="1"/>
</dbReference>
<dbReference type="InterPro" id="IPR011009">
    <property type="entry name" value="Kinase-like_dom_sf"/>
</dbReference>
<evidence type="ECO:0000256" key="1">
    <source>
        <dbReference type="ARBA" id="ARBA00004123"/>
    </source>
</evidence>
<dbReference type="SMART" id="SM00802">
    <property type="entry name" value="UME"/>
    <property type="match status" value="1"/>
</dbReference>
<dbReference type="InterPro" id="IPR011990">
    <property type="entry name" value="TPR-like_helical_dom_sf"/>
</dbReference>
<protein>
    <recommendedName>
        <fullName evidence="3">non-specific serine/threonine protein kinase</fullName>
        <ecNumber evidence="3">2.7.11.1</ecNumber>
    </recommendedName>
</protein>
<dbReference type="OrthoDB" id="381190at2759"/>
<dbReference type="STRING" id="47428.A0A284R1C0"/>